<dbReference type="SMART" id="SM00862">
    <property type="entry name" value="Trans_reg_C"/>
    <property type="match status" value="1"/>
</dbReference>
<dbReference type="Gene3D" id="1.10.10.10">
    <property type="entry name" value="Winged helix-like DNA-binding domain superfamily/Winged helix DNA-binding domain"/>
    <property type="match status" value="1"/>
</dbReference>
<reference evidence="6" key="1">
    <citation type="submission" date="2016-10" db="EMBL/GenBank/DDBJ databases">
        <authorList>
            <person name="Varghese N."/>
            <person name="Submissions S."/>
        </authorList>
    </citation>
    <scope>NUCLEOTIDE SEQUENCE [LARGE SCALE GENOMIC DNA]</scope>
    <source>
        <strain evidence="6">CCM 7469</strain>
    </source>
</reference>
<dbReference type="GO" id="GO:0000160">
    <property type="term" value="P:phosphorelay signal transduction system"/>
    <property type="evidence" value="ECO:0007669"/>
    <property type="project" value="InterPro"/>
</dbReference>
<dbReference type="STRING" id="428992.SAMN05216272_103394"/>
<feature type="transmembrane region" description="Helical" evidence="3">
    <location>
        <begin position="168"/>
        <end position="190"/>
    </location>
</feature>
<keyword evidence="6" id="KW-1185">Reference proteome</keyword>
<organism evidence="5 6">
    <name type="scientific">Pseudomonas panipatensis</name>
    <dbReference type="NCBI Taxonomy" id="428992"/>
    <lineage>
        <taxon>Bacteria</taxon>
        <taxon>Pseudomonadati</taxon>
        <taxon>Pseudomonadota</taxon>
        <taxon>Gammaproteobacteria</taxon>
        <taxon>Pseudomonadales</taxon>
        <taxon>Pseudomonadaceae</taxon>
        <taxon>Pseudomonas</taxon>
    </lineage>
</organism>
<keyword evidence="1 2" id="KW-0238">DNA-binding</keyword>
<dbReference type="PROSITE" id="PS51755">
    <property type="entry name" value="OMPR_PHOB"/>
    <property type="match status" value="1"/>
</dbReference>
<dbReference type="InterPro" id="IPR016032">
    <property type="entry name" value="Sig_transdc_resp-reg_C-effctor"/>
</dbReference>
<evidence type="ECO:0000256" key="1">
    <source>
        <dbReference type="ARBA" id="ARBA00023125"/>
    </source>
</evidence>
<evidence type="ECO:0000256" key="2">
    <source>
        <dbReference type="PROSITE-ProRule" id="PRU01091"/>
    </source>
</evidence>
<dbReference type="AlphaFoldDB" id="A0A1G8FQP5"/>
<name>A0A1G8FQP5_9PSED</name>
<keyword evidence="3" id="KW-0812">Transmembrane</keyword>
<evidence type="ECO:0000313" key="6">
    <source>
        <dbReference type="Proteomes" id="UP000199636"/>
    </source>
</evidence>
<keyword evidence="3" id="KW-1133">Transmembrane helix</keyword>
<dbReference type="CDD" id="cd00383">
    <property type="entry name" value="trans_reg_C"/>
    <property type="match status" value="1"/>
</dbReference>
<dbReference type="OrthoDB" id="799930at2"/>
<evidence type="ECO:0000313" key="5">
    <source>
        <dbReference type="EMBL" id="SDH84441.1"/>
    </source>
</evidence>
<dbReference type="GO" id="GO:0006355">
    <property type="term" value="P:regulation of DNA-templated transcription"/>
    <property type="evidence" value="ECO:0007669"/>
    <property type="project" value="InterPro"/>
</dbReference>
<dbReference type="GO" id="GO:0003677">
    <property type="term" value="F:DNA binding"/>
    <property type="evidence" value="ECO:0007669"/>
    <property type="project" value="UniProtKB-UniRule"/>
</dbReference>
<dbReference type="Proteomes" id="UP000199636">
    <property type="component" value="Unassembled WGS sequence"/>
</dbReference>
<sequence length="284" mass="31436">MHMSQISLAVDARPEPIRIIRTGLADGCLAHFHPELYQLVLQRDGFDEKVELGFSGSRLLERLLREPGEVVPRDELLAHAWSDRVVGQGSLNQQIYTLRQILGDEKRREIIQTLPRRGYMLNPKFAVCARALAAQAAQAAQADPAAASDALPAAAPTTSRYRLRALDLLAICTPLLLLAVGLAGIAHFLLPQAQQASEESSIGNKRFLYINGSEQGLRQLRERTQALSTRLAALSPQPLRFVLARQAGFYELTCTAEDDSTRLLLVHQDQLDRLSDAQLRSCLQ</sequence>
<dbReference type="SUPFAM" id="SSF46894">
    <property type="entry name" value="C-terminal effector domain of the bipartite response regulators"/>
    <property type="match status" value="1"/>
</dbReference>
<feature type="DNA-binding region" description="OmpR/PhoB-type" evidence="2">
    <location>
        <begin position="17"/>
        <end position="123"/>
    </location>
</feature>
<protein>
    <submittedName>
        <fullName evidence="5">DNA-binding winged helix-turn-helix (WHTH) domain-containing protein</fullName>
    </submittedName>
</protein>
<dbReference type="EMBL" id="FNDS01000003">
    <property type="protein sequence ID" value="SDH84441.1"/>
    <property type="molecule type" value="Genomic_DNA"/>
</dbReference>
<evidence type="ECO:0000259" key="4">
    <source>
        <dbReference type="PROSITE" id="PS51755"/>
    </source>
</evidence>
<feature type="domain" description="OmpR/PhoB-type" evidence="4">
    <location>
        <begin position="17"/>
        <end position="123"/>
    </location>
</feature>
<accession>A0A1G8FQP5</accession>
<proteinExistence type="predicted"/>
<gene>
    <name evidence="5" type="ORF">SAMN05216272_103394</name>
</gene>
<dbReference type="InterPro" id="IPR001867">
    <property type="entry name" value="OmpR/PhoB-type_DNA-bd"/>
</dbReference>
<keyword evidence="3" id="KW-0472">Membrane</keyword>
<dbReference type="Pfam" id="PF00486">
    <property type="entry name" value="Trans_reg_C"/>
    <property type="match status" value="1"/>
</dbReference>
<evidence type="ECO:0000256" key="3">
    <source>
        <dbReference type="SAM" id="Phobius"/>
    </source>
</evidence>
<dbReference type="InterPro" id="IPR036388">
    <property type="entry name" value="WH-like_DNA-bd_sf"/>
</dbReference>